<name>A0A5N5SUA6_9CRUS</name>
<organism evidence="1 2">
    <name type="scientific">Armadillidium nasatum</name>
    <dbReference type="NCBI Taxonomy" id="96803"/>
    <lineage>
        <taxon>Eukaryota</taxon>
        <taxon>Metazoa</taxon>
        <taxon>Ecdysozoa</taxon>
        <taxon>Arthropoda</taxon>
        <taxon>Crustacea</taxon>
        <taxon>Multicrustacea</taxon>
        <taxon>Malacostraca</taxon>
        <taxon>Eumalacostraca</taxon>
        <taxon>Peracarida</taxon>
        <taxon>Isopoda</taxon>
        <taxon>Oniscidea</taxon>
        <taxon>Crinocheta</taxon>
        <taxon>Armadillidiidae</taxon>
        <taxon>Armadillidium</taxon>
    </lineage>
</organism>
<dbReference type="AlphaFoldDB" id="A0A5N5SUA6"/>
<keyword evidence="2" id="KW-1185">Reference proteome</keyword>
<protein>
    <submittedName>
        <fullName evidence="1">Uncharacterized protein</fullName>
    </submittedName>
</protein>
<reference evidence="1 2" key="1">
    <citation type="journal article" date="2019" name="PLoS Biol.">
        <title>Sex chromosomes control vertical transmission of feminizing Wolbachia symbionts in an isopod.</title>
        <authorList>
            <person name="Becking T."/>
            <person name="Chebbi M.A."/>
            <person name="Giraud I."/>
            <person name="Moumen B."/>
            <person name="Laverre T."/>
            <person name="Caubet Y."/>
            <person name="Peccoud J."/>
            <person name="Gilbert C."/>
            <person name="Cordaux R."/>
        </authorList>
    </citation>
    <scope>NUCLEOTIDE SEQUENCE [LARGE SCALE GENOMIC DNA]</scope>
    <source>
        <strain evidence="1">ANa2</strain>
        <tissue evidence="1">Whole body excluding digestive tract and cuticle</tissue>
    </source>
</reference>
<dbReference type="Proteomes" id="UP000326759">
    <property type="component" value="Unassembled WGS sequence"/>
</dbReference>
<sequence length="90" mass="10602">MQTTTMVKQDFYPLNMMDEHEYHWQYPHPSNIVHCRALSIISDAIWIRSSNFYLSKLSNLLLGFDLNSSAFSLYQHGYAVVANLIYLKIW</sequence>
<accession>A0A5N5SUA6</accession>
<evidence type="ECO:0000313" key="1">
    <source>
        <dbReference type="EMBL" id="KAB7497508.1"/>
    </source>
</evidence>
<proteinExistence type="predicted"/>
<gene>
    <name evidence="1" type="ORF">Anas_04877</name>
</gene>
<comment type="caution">
    <text evidence="1">The sequence shown here is derived from an EMBL/GenBank/DDBJ whole genome shotgun (WGS) entry which is preliminary data.</text>
</comment>
<dbReference type="EMBL" id="SEYY01020189">
    <property type="protein sequence ID" value="KAB7497508.1"/>
    <property type="molecule type" value="Genomic_DNA"/>
</dbReference>
<evidence type="ECO:0000313" key="2">
    <source>
        <dbReference type="Proteomes" id="UP000326759"/>
    </source>
</evidence>